<evidence type="ECO:0008006" key="3">
    <source>
        <dbReference type="Google" id="ProtNLM"/>
    </source>
</evidence>
<evidence type="ECO:0000313" key="2">
    <source>
        <dbReference type="Proteomes" id="UP000642468"/>
    </source>
</evidence>
<dbReference type="RefSeq" id="WP_190785658.1">
    <property type="nucleotide sequence ID" value="NZ_JACWZZ010000004.1"/>
</dbReference>
<dbReference type="InterPro" id="IPR019292">
    <property type="entry name" value="McrC"/>
</dbReference>
<sequence length="436" mass="49207">MSQSGPFCLTAYEYETLPLSRYPELLPSHLDALDRLQLQQNANWFTRLHSSLRFNQFVGVIQVTGLLLEILPKTDDVRRTSSPEADDHWRQVLLQMLAYVHDLSVAVPDAAHLAHSPHAMLDLFVAALVEEADSLLRQGLVKQYHTTDGNRSALKGRLLFQQHITHNLTHGERFFTRHQTYDHAHPLNSLIRMALQLATGQVRSPALAARTRALLLHWPELPPVAVPADSPQLNRKTERYHKALELALLLLRGHSPTLRSGRTEAVALLFDMNTLFERYVARHLQRAAAKRRGHVRLQNSRVFWPGISIRPDLVLTLTTGAKPAEVSHTFILDTKWKLPKNHRPSSDDMQQIFAYCHLWKAGHGVLLYPRAGKAPAEIRRRYSDSHWAPDIAIEGHAYFAPVLGNGAVLNDSLGNDIIDYLEKSLVQKSVTPTSPA</sequence>
<evidence type="ECO:0000313" key="1">
    <source>
        <dbReference type="EMBL" id="MBD2716713.1"/>
    </source>
</evidence>
<gene>
    <name evidence="1" type="ORF">IC231_16820</name>
</gene>
<reference evidence="1 2" key="1">
    <citation type="submission" date="2020-09" db="EMBL/GenBank/DDBJ databases">
        <authorList>
            <person name="Kim M.K."/>
        </authorList>
    </citation>
    <scope>NUCLEOTIDE SEQUENCE [LARGE SCALE GENOMIC DNA]</scope>
    <source>
        <strain evidence="1 2">BT646</strain>
    </source>
</reference>
<dbReference type="PANTHER" id="PTHR38733">
    <property type="entry name" value="PROTEIN MCRC"/>
    <property type="match status" value="1"/>
</dbReference>
<dbReference type="PANTHER" id="PTHR38733:SF1">
    <property type="entry name" value="TYPE IV METHYL-DIRECTED RESTRICTION ENZYME ECOKMCRBC"/>
    <property type="match status" value="1"/>
</dbReference>
<proteinExistence type="predicted"/>
<dbReference type="EMBL" id="JACWZZ010000004">
    <property type="protein sequence ID" value="MBD2716713.1"/>
    <property type="molecule type" value="Genomic_DNA"/>
</dbReference>
<accession>A0ABR8JLV6</accession>
<keyword evidence="2" id="KW-1185">Reference proteome</keyword>
<protein>
    <recommendedName>
        <fullName evidence="3">Restriction endonuclease</fullName>
    </recommendedName>
</protein>
<dbReference type="Proteomes" id="UP000642468">
    <property type="component" value="Unassembled WGS sequence"/>
</dbReference>
<dbReference type="Pfam" id="PF10117">
    <property type="entry name" value="McrBC"/>
    <property type="match status" value="1"/>
</dbReference>
<organism evidence="1 2">
    <name type="scientific">Hymenobacter duratus</name>
    <dbReference type="NCBI Taxonomy" id="2771356"/>
    <lineage>
        <taxon>Bacteria</taxon>
        <taxon>Pseudomonadati</taxon>
        <taxon>Bacteroidota</taxon>
        <taxon>Cytophagia</taxon>
        <taxon>Cytophagales</taxon>
        <taxon>Hymenobacteraceae</taxon>
        <taxon>Hymenobacter</taxon>
    </lineage>
</organism>
<name>A0ABR8JLV6_9BACT</name>
<comment type="caution">
    <text evidence="1">The sequence shown here is derived from an EMBL/GenBank/DDBJ whole genome shotgun (WGS) entry which is preliminary data.</text>
</comment>